<organism evidence="1">
    <name type="scientific">Octopus bimaculoides</name>
    <name type="common">California two-spotted octopus</name>
    <dbReference type="NCBI Taxonomy" id="37653"/>
    <lineage>
        <taxon>Eukaryota</taxon>
        <taxon>Metazoa</taxon>
        <taxon>Spiralia</taxon>
        <taxon>Lophotrochozoa</taxon>
        <taxon>Mollusca</taxon>
        <taxon>Cephalopoda</taxon>
        <taxon>Coleoidea</taxon>
        <taxon>Octopodiformes</taxon>
        <taxon>Octopoda</taxon>
        <taxon>Incirrata</taxon>
        <taxon>Octopodidae</taxon>
        <taxon>Octopus</taxon>
    </lineage>
</organism>
<evidence type="ECO:0000313" key="1">
    <source>
        <dbReference type="EMBL" id="KOF93649.1"/>
    </source>
</evidence>
<accession>A0A0L8HWU5</accession>
<protein>
    <recommendedName>
        <fullName evidence="2">SPIN-DOC-like zinc-finger domain-containing protein</fullName>
    </recommendedName>
</protein>
<dbReference type="EMBL" id="KQ417112">
    <property type="protein sequence ID" value="KOF93649.1"/>
    <property type="molecule type" value="Genomic_DNA"/>
</dbReference>
<reference evidence="1" key="1">
    <citation type="submission" date="2015-07" db="EMBL/GenBank/DDBJ databases">
        <title>MeaNS - Measles Nucleotide Surveillance Program.</title>
        <authorList>
            <person name="Tran T."/>
            <person name="Druce J."/>
        </authorList>
    </citation>
    <scope>NUCLEOTIDE SEQUENCE</scope>
    <source>
        <strain evidence="1">UCB-OBI-ISO-001</strain>
        <tissue evidence="1">Gonad</tissue>
    </source>
</reference>
<gene>
    <name evidence="1" type="ORF">OCBIM_22003774mg</name>
</gene>
<dbReference type="AlphaFoldDB" id="A0A0L8HWU5"/>
<sequence>MSEVMEIKYALHRLNCQRTFLKQNFCNENFTLTTSHQERQSNTVKWKRNICFKPFGNVSRNVEAKVRRILLDKNNFQSISMSKKLKRTLKEENEEWELQYFLVNSGGKMSCLLCDTAIVTVKKFNAQQHYVLHKGKKIYQIRG</sequence>
<proteinExistence type="predicted"/>
<name>A0A0L8HWU5_OCTBM</name>
<evidence type="ECO:0008006" key="2">
    <source>
        <dbReference type="Google" id="ProtNLM"/>
    </source>
</evidence>